<dbReference type="PANTHER" id="PTHR43864:SF1">
    <property type="entry name" value="XANTHINE PHOSPHORIBOSYLTRANSFERASE"/>
    <property type="match status" value="1"/>
</dbReference>
<keyword evidence="3" id="KW-0808">Transferase</keyword>
<dbReference type="EMBL" id="BAABJZ010000023">
    <property type="protein sequence ID" value="GAA4882466.1"/>
    <property type="molecule type" value="Genomic_DNA"/>
</dbReference>
<sequence length="188" mass="20448">MNPLQQRILNDGVVKSAAALDASAFLTKQIDPQLLNWCANAIADHYRDHQLDKVITIESGGIAIGILTALALDLPLVVCKKAKSTLDNGALYTESVKSFTKNTEYTLSCDKNHISRGERLLFVDDFLAYGQAILGMNSVCQQAGAELVGLGIVIEKSFQQGRALAEQQGFEILSLARLKSLEHGIEFV</sequence>
<accession>A0ABP9ELW5</accession>
<evidence type="ECO:0000259" key="6">
    <source>
        <dbReference type="Pfam" id="PF00156"/>
    </source>
</evidence>
<name>A0ABP9ELW5_9GAMM</name>
<dbReference type="Proteomes" id="UP001499988">
    <property type="component" value="Unassembled WGS sequence"/>
</dbReference>
<dbReference type="GO" id="GO:0016757">
    <property type="term" value="F:glycosyltransferase activity"/>
    <property type="evidence" value="ECO:0007669"/>
    <property type="project" value="UniProtKB-KW"/>
</dbReference>
<dbReference type="Gene3D" id="3.40.50.2020">
    <property type="match status" value="1"/>
</dbReference>
<keyword evidence="4" id="KW-0660">Purine salvage</keyword>
<organism evidence="7 8">
    <name type="scientific">Ferrimonas pelagia</name>
    <dbReference type="NCBI Taxonomy" id="1177826"/>
    <lineage>
        <taxon>Bacteria</taxon>
        <taxon>Pseudomonadati</taxon>
        <taxon>Pseudomonadota</taxon>
        <taxon>Gammaproteobacteria</taxon>
        <taxon>Alteromonadales</taxon>
        <taxon>Ferrimonadaceae</taxon>
        <taxon>Ferrimonas</taxon>
    </lineage>
</organism>
<dbReference type="InterPro" id="IPR000836">
    <property type="entry name" value="PRTase_dom"/>
</dbReference>
<dbReference type="CDD" id="cd06223">
    <property type="entry name" value="PRTases_typeI"/>
    <property type="match status" value="1"/>
</dbReference>
<evidence type="ECO:0000313" key="7">
    <source>
        <dbReference type="EMBL" id="GAA4882466.1"/>
    </source>
</evidence>
<dbReference type="InterPro" id="IPR010079">
    <property type="entry name" value="Xanthine_PRibTrfase"/>
</dbReference>
<reference evidence="8" key="1">
    <citation type="journal article" date="2019" name="Int. J. Syst. Evol. Microbiol.">
        <title>The Global Catalogue of Microorganisms (GCM) 10K type strain sequencing project: providing services to taxonomists for standard genome sequencing and annotation.</title>
        <authorList>
            <consortium name="The Broad Institute Genomics Platform"/>
            <consortium name="The Broad Institute Genome Sequencing Center for Infectious Disease"/>
            <person name="Wu L."/>
            <person name="Ma J."/>
        </authorList>
    </citation>
    <scope>NUCLEOTIDE SEQUENCE [LARGE SCALE GENOMIC DNA]</scope>
    <source>
        <strain evidence="8">JCM 18401</strain>
    </source>
</reference>
<evidence type="ECO:0000256" key="3">
    <source>
        <dbReference type="ARBA" id="ARBA00022679"/>
    </source>
</evidence>
<evidence type="ECO:0000256" key="4">
    <source>
        <dbReference type="ARBA" id="ARBA00022726"/>
    </source>
</evidence>
<keyword evidence="1" id="KW-0963">Cytoplasm</keyword>
<evidence type="ECO:0000313" key="8">
    <source>
        <dbReference type="Proteomes" id="UP001499988"/>
    </source>
</evidence>
<feature type="domain" description="Phosphoribosyltransferase" evidence="6">
    <location>
        <begin position="33"/>
        <end position="157"/>
    </location>
</feature>
<dbReference type="InterPro" id="IPR029057">
    <property type="entry name" value="PRTase-like"/>
</dbReference>
<proteinExistence type="predicted"/>
<protein>
    <recommendedName>
        <fullName evidence="5">Xanthine phosphoribosyltransferase</fullName>
        <ecNumber evidence="5">2.4.2.22</ecNumber>
    </recommendedName>
</protein>
<evidence type="ECO:0000256" key="2">
    <source>
        <dbReference type="ARBA" id="ARBA00022676"/>
    </source>
</evidence>
<keyword evidence="2 7" id="KW-0328">Glycosyltransferase</keyword>
<dbReference type="NCBIfam" id="NF006671">
    <property type="entry name" value="PRK09219.1"/>
    <property type="match status" value="1"/>
</dbReference>
<comment type="caution">
    <text evidence="7">The sequence shown here is derived from an EMBL/GenBank/DDBJ whole genome shotgun (WGS) entry which is preliminary data.</text>
</comment>
<gene>
    <name evidence="7" type="ORF">GCM10023333_15790</name>
</gene>
<evidence type="ECO:0000256" key="1">
    <source>
        <dbReference type="ARBA" id="ARBA00022490"/>
    </source>
</evidence>
<dbReference type="Pfam" id="PF00156">
    <property type="entry name" value="Pribosyltran"/>
    <property type="match status" value="1"/>
</dbReference>
<dbReference type="NCBIfam" id="TIGR01744">
    <property type="entry name" value="XPRTase"/>
    <property type="match status" value="1"/>
</dbReference>
<dbReference type="RefSeq" id="WP_345334809.1">
    <property type="nucleotide sequence ID" value="NZ_BAABJZ010000023.1"/>
</dbReference>
<dbReference type="PANTHER" id="PTHR43864">
    <property type="entry name" value="HYPOXANTHINE/GUANINE PHOSPHORIBOSYLTRANSFERASE"/>
    <property type="match status" value="1"/>
</dbReference>
<dbReference type="InterPro" id="IPR050118">
    <property type="entry name" value="Pur/Pyrimidine_PRTase"/>
</dbReference>
<dbReference type="SUPFAM" id="SSF53271">
    <property type="entry name" value="PRTase-like"/>
    <property type="match status" value="1"/>
</dbReference>
<evidence type="ECO:0000256" key="5">
    <source>
        <dbReference type="NCBIfam" id="TIGR01744"/>
    </source>
</evidence>
<keyword evidence="8" id="KW-1185">Reference proteome</keyword>
<dbReference type="EC" id="2.4.2.22" evidence="5"/>